<dbReference type="CDD" id="cd00118">
    <property type="entry name" value="LysM"/>
    <property type="match status" value="1"/>
</dbReference>
<comment type="caution">
    <text evidence="5">The sequence shown here is derived from an EMBL/GenBank/DDBJ whole genome shotgun (WGS) entry which is preliminary data.</text>
</comment>
<keyword evidence="1" id="KW-0147">Chitin-binding</keyword>
<feature type="region of interest" description="Disordered" evidence="3">
    <location>
        <begin position="176"/>
        <end position="204"/>
    </location>
</feature>
<dbReference type="PROSITE" id="PS51782">
    <property type="entry name" value="LYSM"/>
    <property type="match status" value="1"/>
</dbReference>
<dbReference type="InterPro" id="IPR018392">
    <property type="entry name" value="LysM"/>
</dbReference>
<dbReference type="Pfam" id="PF01476">
    <property type="entry name" value="LysM"/>
    <property type="match status" value="1"/>
</dbReference>
<evidence type="ECO:0000259" key="4">
    <source>
        <dbReference type="PROSITE" id="PS51782"/>
    </source>
</evidence>
<dbReference type="PANTHER" id="PTHR34997">
    <property type="entry name" value="AM15"/>
    <property type="match status" value="1"/>
</dbReference>
<sequence length="616" mass="63861">MLDDVYAKRRSDHRVQLTWAFTDWLTDQDCHDVALKHGIQLSEPEADYDSGSTECKTILRGYGICPETANAEATITSSTSTFATATASIAPSNVTSSNSTVNGTLPTNSTTNSTTTNSTMANLGVVTLTDMNTATLTYTEGTGSKTRQRVVVVTHTNIDLITESTSTTAKAHAVATKVKSGRASSSPATATSGETPSTFATKDDAASSAKEAKTSQSIFVVDVSSLPSTTSASSIVAHTKAVKASAAASACNAANVPAPAATQHGIVSGCTKWYVAAPGDYCSTIADRYNIPVDTFMAWNPAVIAPICSNMNAGNAYCVSTSCEGALAVTSSTSQDMPSAVTSSMSEVPSIPSLSVDFSTSTTARAAHTGANSTLPLQSGAATSTSSATPSASSSTVEYKSYLGDGSEAAGWPSEKRWVSFDSMFTANQPHMKESCAQWGVPNDTDDEISEMKSAIKQVASTSGVDARFILAIVMQESTGCVRVITTQYSVFNPGLMQSHNGAGSCNENNVSTTTATSGPYHSNGTVLTPCPASQITQMIRDGTQGTSSGDGLQQLLSQQKGFAGAEMYYRAARAYNGGSVAASGKLEDGCCTRSYASDVANRLVGWSGEVRSFSG</sequence>
<dbReference type="SUPFAM" id="SSF53955">
    <property type="entry name" value="Lysozyme-like"/>
    <property type="match status" value="1"/>
</dbReference>
<dbReference type="Gene3D" id="1.10.530.10">
    <property type="match status" value="1"/>
</dbReference>
<dbReference type="InterPro" id="IPR036779">
    <property type="entry name" value="LysM_dom_sf"/>
</dbReference>
<evidence type="ECO:0000313" key="6">
    <source>
        <dbReference type="Proteomes" id="UP001305779"/>
    </source>
</evidence>
<gene>
    <name evidence="5" type="ORF">PRZ48_000536</name>
</gene>
<protein>
    <recommendedName>
        <fullName evidence="4">LysM domain-containing protein</fullName>
    </recommendedName>
</protein>
<feature type="compositionally biased region" description="Polar residues" evidence="3">
    <location>
        <begin position="182"/>
        <end position="196"/>
    </location>
</feature>
<feature type="domain" description="LysM" evidence="4">
    <location>
        <begin position="272"/>
        <end position="319"/>
    </location>
</feature>
<feature type="region of interest" description="Disordered" evidence="3">
    <location>
        <begin position="93"/>
        <end position="117"/>
    </location>
</feature>
<dbReference type="PANTHER" id="PTHR34997:SF1">
    <property type="entry name" value="PEPTIDOGLYCAN-BINDING LYSIN DOMAIN"/>
    <property type="match status" value="1"/>
</dbReference>
<feature type="region of interest" description="Disordered" evidence="3">
    <location>
        <begin position="370"/>
        <end position="393"/>
    </location>
</feature>
<keyword evidence="6" id="KW-1185">Reference proteome</keyword>
<evidence type="ECO:0000256" key="2">
    <source>
        <dbReference type="ARBA" id="ARBA00023026"/>
    </source>
</evidence>
<dbReference type="Proteomes" id="UP001305779">
    <property type="component" value="Unassembled WGS sequence"/>
</dbReference>
<dbReference type="SMART" id="SM00257">
    <property type="entry name" value="LysM"/>
    <property type="match status" value="1"/>
</dbReference>
<organism evidence="5 6">
    <name type="scientific">Zasmidium cellare</name>
    <name type="common">Wine cellar mold</name>
    <name type="synonym">Racodium cellare</name>
    <dbReference type="NCBI Taxonomy" id="395010"/>
    <lineage>
        <taxon>Eukaryota</taxon>
        <taxon>Fungi</taxon>
        <taxon>Dikarya</taxon>
        <taxon>Ascomycota</taxon>
        <taxon>Pezizomycotina</taxon>
        <taxon>Dothideomycetes</taxon>
        <taxon>Dothideomycetidae</taxon>
        <taxon>Mycosphaerellales</taxon>
        <taxon>Mycosphaerellaceae</taxon>
        <taxon>Zasmidium</taxon>
    </lineage>
</organism>
<accession>A0ABR0F0C7</accession>
<keyword evidence="2" id="KW-0843">Virulence</keyword>
<name>A0ABR0F0C7_ZASCE</name>
<evidence type="ECO:0000256" key="1">
    <source>
        <dbReference type="ARBA" id="ARBA00022669"/>
    </source>
</evidence>
<dbReference type="SUPFAM" id="SSF54106">
    <property type="entry name" value="LysM domain"/>
    <property type="match status" value="1"/>
</dbReference>
<reference evidence="5 6" key="1">
    <citation type="journal article" date="2023" name="G3 (Bethesda)">
        <title>A chromosome-level genome assembly of Zasmidium syzygii isolated from banana leaves.</title>
        <authorList>
            <person name="van Westerhoven A.C."/>
            <person name="Mehrabi R."/>
            <person name="Talebi R."/>
            <person name="Steentjes M.B.F."/>
            <person name="Corcolon B."/>
            <person name="Chong P.A."/>
            <person name="Kema G.H.J."/>
            <person name="Seidl M.F."/>
        </authorList>
    </citation>
    <scope>NUCLEOTIDE SEQUENCE [LARGE SCALE GENOMIC DNA]</scope>
    <source>
        <strain evidence="5 6">P124</strain>
    </source>
</reference>
<feature type="compositionally biased region" description="Low complexity" evidence="3">
    <location>
        <begin position="379"/>
        <end position="393"/>
    </location>
</feature>
<dbReference type="InterPro" id="IPR023346">
    <property type="entry name" value="Lysozyme-like_dom_sf"/>
</dbReference>
<dbReference type="Gene3D" id="3.10.350.10">
    <property type="entry name" value="LysM domain"/>
    <property type="match status" value="1"/>
</dbReference>
<dbReference type="EMBL" id="JAXOVC010000001">
    <property type="protein sequence ID" value="KAK4506803.1"/>
    <property type="molecule type" value="Genomic_DNA"/>
</dbReference>
<proteinExistence type="predicted"/>
<dbReference type="InterPro" id="IPR052210">
    <property type="entry name" value="LysM1-like"/>
</dbReference>
<evidence type="ECO:0000256" key="3">
    <source>
        <dbReference type="SAM" id="MobiDB-lite"/>
    </source>
</evidence>
<evidence type="ECO:0000313" key="5">
    <source>
        <dbReference type="EMBL" id="KAK4506803.1"/>
    </source>
</evidence>